<dbReference type="PANTHER" id="PTHR43194">
    <property type="entry name" value="HYDROLASE ALPHA/BETA FOLD FAMILY"/>
    <property type="match status" value="1"/>
</dbReference>
<dbReference type="Proteomes" id="UP000636010">
    <property type="component" value="Unassembled WGS sequence"/>
</dbReference>
<dbReference type="InterPro" id="IPR050228">
    <property type="entry name" value="Carboxylesterase_BioH"/>
</dbReference>
<evidence type="ECO:0000259" key="2">
    <source>
        <dbReference type="Pfam" id="PF12697"/>
    </source>
</evidence>
<dbReference type="SUPFAM" id="SSF53474">
    <property type="entry name" value="alpha/beta-Hydrolases"/>
    <property type="match status" value="1"/>
</dbReference>
<feature type="domain" description="AB hydrolase-1" evidence="2">
    <location>
        <begin position="36"/>
        <end position="274"/>
    </location>
</feature>
<reference evidence="4" key="1">
    <citation type="journal article" date="2019" name="Int. J. Syst. Evol. Microbiol.">
        <title>The Global Catalogue of Microorganisms (GCM) 10K type strain sequencing project: providing services to taxonomists for standard genome sequencing and annotation.</title>
        <authorList>
            <consortium name="The Broad Institute Genomics Platform"/>
            <consortium name="The Broad Institute Genome Sequencing Center for Infectious Disease"/>
            <person name="Wu L."/>
            <person name="Ma J."/>
        </authorList>
    </citation>
    <scope>NUCLEOTIDE SEQUENCE [LARGE SCALE GENOMIC DNA]</scope>
    <source>
        <strain evidence="4">CGMCC 1.10832</strain>
    </source>
</reference>
<proteinExistence type="predicted"/>
<comment type="caution">
    <text evidence="3">The sequence shown here is derived from an EMBL/GenBank/DDBJ whole genome shotgun (WGS) entry which is preliminary data.</text>
</comment>
<dbReference type="RefSeq" id="WP_188467561.1">
    <property type="nucleotide sequence ID" value="NZ_BAABHU010000019.1"/>
</dbReference>
<dbReference type="InterPro" id="IPR000073">
    <property type="entry name" value="AB_hydrolase_1"/>
</dbReference>
<feature type="chain" id="PRO_5045078687" evidence="1">
    <location>
        <begin position="21"/>
        <end position="282"/>
    </location>
</feature>
<dbReference type="PANTHER" id="PTHR43194:SF2">
    <property type="entry name" value="PEROXISOMAL MEMBRANE PROTEIN LPX1"/>
    <property type="match status" value="1"/>
</dbReference>
<gene>
    <name evidence="3" type="ORF">GCM10011506_44560</name>
</gene>
<evidence type="ECO:0000313" key="3">
    <source>
        <dbReference type="EMBL" id="GGC54031.1"/>
    </source>
</evidence>
<dbReference type="Gene3D" id="3.40.50.1820">
    <property type="entry name" value="alpha/beta hydrolase"/>
    <property type="match status" value="1"/>
</dbReference>
<dbReference type="Pfam" id="PF12697">
    <property type="entry name" value="Abhydrolase_6"/>
    <property type="match status" value="1"/>
</dbReference>
<keyword evidence="4" id="KW-1185">Reference proteome</keyword>
<accession>A0ABQ1N4H1</accession>
<keyword evidence="3" id="KW-0378">Hydrolase</keyword>
<evidence type="ECO:0000256" key="1">
    <source>
        <dbReference type="SAM" id="SignalP"/>
    </source>
</evidence>
<dbReference type="InterPro" id="IPR029058">
    <property type="entry name" value="AB_hydrolase_fold"/>
</dbReference>
<protein>
    <submittedName>
        <fullName evidence="3">Alpha/beta hydrolase</fullName>
    </submittedName>
</protein>
<evidence type="ECO:0000313" key="4">
    <source>
        <dbReference type="Proteomes" id="UP000636010"/>
    </source>
</evidence>
<name>A0ABQ1N4H1_9BACT</name>
<dbReference type="EMBL" id="BMEC01000019">
    <property type="protein sequence ID" value="GGC54031.1"/>
    <property type="molecule type" value="Genomic_DNA"/>
</dbReference>
<dbReference type="GO" id="GO:0016787">
    <property type="term" value="F:hydrolase activity"/>
    <property type="evidence" value="ECO:0007669"/>
    <property type="project" value="UniProtKB-KW"/>
</dbReference>
<sequence length="282" mass="31653">MKTLKTIILLFILSISTAFAQSKAFKVEVFGKGTPLILIPGYSCSGNVWKETVEQLKADYECHVLTLAGYAGVAPIESPILETVKNEIIQYAKTQKLKKPALIGHSLGAFLSLWVSSESPELFGKIIAVDGVPFISAMYNPEITADSMKNTPQMKPEVVVQNFMSLPEEGFIKNTANAMMYQVSDSTRARQIAEWQYNSERRTLGLTLVEISTTDLRNSLPGISQEVLILGSIYGSKDQSKKILYEQYKKLPSKTIKIADSKHFIMYDQPEWFYNEVKKFLD</sequence>
<keyword evidence="1" id="KW-0732">Signal</keyword>
<feature type="signal peptide" evidence="1">
    <location>
        <begin position="1"/>
        <end position="20"/>
    </location>
</feature>
<organism evidence="3 4">
    <name type="scientific">Marivirga lumbricoides</name>
    <dbReference type="NCBI Taxonomy" id="1046115"/>
    <lineage>
        <taxon>Bacteria</taxon>
        <taxon>Pseudomonadati</taxon>
        <taxon>Bacteroidota</taxon>
        <taxon>Cytophagia</taxon>
        <taxon>Cytophagales</taxon>
        <taxon>Marivirgaceae</taxon>
        <taxon>Marivirga</taxon>
    </lineage>
</organism>